<dbReference type="Pfam" id="PF08281">
    <property type="entry name" value="Sigma70_r4_2"/>
    <property type="match status" value="1"/>
</dbReference>
<dbReference type="InterPro" id="IPR007627">
    <property type="entry name" value="RNA_pol_sigma70_r2"/>
</dbReference>
<dbReference type="SUPFAM" id="SSF88659">
    <property type="entry name" value="Sigma3 and sigma4 domains of RNA polymerase sigma factors"/>
    <property type="match status" value="1"/>
</dbReference>
<proteinExistence type="inferred from homology"/>
<dbReference type="RefSeq" id="WP_149682266.1">
    <property type="nucleotide sequence ID" value="NZ_CP178397.1"/>
</dbReference>
<dbReference type="EMBL" id="WSUT01000005">
    <property type="protein sequence ID" value="MWC43446.1"/>
    <property type="molecule type" value="Genomic_DNA"/>
</dbReference>
<evidence type="ECO:0000313" key="9">
    <source>
        <dbReference type="Proteomes" id="UP000323502"/>
    </source>
</evidence>
<evidence type="ECO:0000256" key="4">
    <source>
        <dbReference type="ARBA" id="ARBA00023163"/>
    </source>
</evidence>
<dbReference type="PANTHER" id="PTHR43133">
    <property type="entry name" value="RNA POLYMERASE ECF-TYPE SIGMA FACTO"/>
    <property type="match status" value="1"/>
</dbReference>
<gene>
    <name evidence="7" type="ORF">GQR91_07220</name>
    <name evidence="8" type="ORF">SAMN05216557_103378</name>
</gene>
<dbReference type="InterPro" id="IPR013249">
    <property type="entry name" value="RNA_pol_sigma70_r4_t2"/>
</dbReference>
<dbReference type="EMBL" id="FNBI01000003">
    <property type="protein sequence ID" value="SDF44397.1"/>
    <property type="molecule type" value="Genomic_DNA"/>
</dbReference>
<dbReference type="PANTHER" id="PTHR43133:SF63">
    <property type="entry name" value="RNA POLYMERASE SIGMA FACTOR FECI-RELATED"/>
    <property type="match status" value="1"/>
</dbReference>
<keyword evidence="2" id="KW-0805">Transcription regulation</keyword>
<feature type="domain" description="HTH cro/C1-type" evidence="6">
    <location>
        <begin position="130"/>
        <end position="151"/>
    </location>
</feature>
<dbReference type="GO" id="GO:0003677">
    <property type="term" value="F:DNA binding"/>
    <property type="evidence" value="ECO:0007669"/>
    <property type="project" value="InterPro"/>
</dbReference>
<dbReference type="Proteomes" id="UP000436801">
    <property type="component" value="Unassembled WGS sequence"/>
</dbReference>
<dbReference type="Gene3D" id="1.10.1740.10">
    <property type="match status" value="1"/>
</dbReference>
<dbReference type="OrthoDB" id="7268940at2"/>
<keyword evidence="9" id="KW-1185">Reference proteome</keyword>
<dbReference type="PROSITE" id="PS50943">
    <property type="entry name" value="HTH_CROC1"/>
    <property type="match status" value="1"/>
</dbReference>
<name>A0A1G7L4G4_9SPHN</name>
<reference evidence="7 10" key="2">
    <citation type="submission" date="2019-12" db="EMBL/GenBank/DDBJ databases">
        <authorList>
            <person name="Zheng J."/>
        </authorList>
    </citation>
    <scope>NUCLEOTIDE SEQUENCE [LARGE SCALE GENOMIC DNA]</scope>
    <source>
        <strain evidence="7 10">DSM 27347</strain>
    </source>
</reference>
<dbReference type="InterPro" id="IPR036388">
    <property type="entry name" value="WH-like_DNA-bd_sf"/>
</dbReference>
<organism evidence="8 9">
    <name type="scientific">Sphingomonas carotinifaciens</name>
    <dbReference type="NCBI Taxonomy" id="1166323"/>
    <lineage>
        <taxon>Bacteria</taxon>
        <taxon>Pseudomonadati</taxon>
        <taxon>Pseudomonadota</taxon>
        <taxon>Alphaproteobacteria</taxon>
        <taxon>Sphingomonadales</taxon>
        <taxon>Sphingomonadaceae</taxon>
        <taxon>Sphingomonas</taxon>
    </lineage>
</organism>
<evidence type="ECO:0000313" key="10">
    <source>
        <dbReference type="Proteomes" id="UP000436801"/>
    </source>
</evidence>
<dbReference type="AlphaFoldDB" id="A0A1G7L4G4"/>
<dbReference type="InterPro" id="IPR001387">
    <property type="entry name" value="Cro/C1-type_HTH"/>
</dbReference>
<evidence type="ECO:0000259" key="6">
    <source>
        <dbReference type="PROSITE" id="PS50943"/>
    </source>
</evidence>
<dbReference type="GO" id="GO:0016987">
    <property type="term" value="F:sigma factor activity"/>
    <property type="evidence" value="ECO:0007669"/>
    <property type="project" value="UniProtKB-KW"/>
</dbReference>
<sequence length="195" mass="22231">MRRANTPLLLWIAQEVLPHEPALRRWLRGAFPQHQADDVIQESYCRLAELDGFAHIADPRRYLFQTARNVVLAEIRRTRVVRIEAAGTLADIEPALIADELDPERIVSGRGLLGHVEALIGALPDRARAILRLRKLDGLSQREIAERMGVTETIVENDLARSLRTVLAGLSEDERAELPTRQRMRHGRTPLRRRH</sequence>
<dbReference type="SUPFAM" id="SSF88946">
    <property type="entry name" value="Sigma2 domain of RNA polymerase sigma factors"/>
    <property type="match status" value="1"/>
</dbReference>
<dbReference type="Proteomes" id="UP000323502">
    <property type="component" value="Unassembled WGS sequence"/>
</dbReference>
<dbReference type="NCBIfam" id="TIGR02937">
    <property type="entry name" value="sigma70-ECF"/>
    <property type="match status" value="1"/>
</dbReference>
<dbReference type="InterPro" id="IPR013324">
    <property type="entry name" value="RNA_pol_sigma_r3/r4-like"/>
</dbReference>
<feature type="region of interest" description="Disordered" evidence="5">
    <location>
        <begin position="174"/>
        <end position="195"/>
    </location>
</feature>
<keyword evidence="4" id="KW-0804">Transcription</keyword>
<dbReference type="GO" id="GO:0006352">
    <property type="term" value="P:DNA-templated transcription initiation"/>
    <property type="evidence" value="ECO:0007669"/>
    <property type="project" value="InterPro"/>
</dbReference>
<evidence type="ECO:0000256" key="3">
    <source>
        <dbReference type="ARBA" id="ARBA00023082"/>
    </source>
</evidence>
<evidence type="ECO:0000256" key="1">
    <source>
        <dbReference type="ARBA" id="ARBA00010641"/>
    </source>
</evidence>
<evidence type="ECO:0000256" key="5">
    <source>
        <dbReference type="SAM" id="MobiDB-lite"/>
    </source>
</evidence>
<evidence type="ECO:0000313" key="7">
    <source>
        <dbReference type="EMBL" id="MWC43446.1"/>
    </source>
</evidence>
<accession>A0A1G7L4G4</accession>
<comment type="similarity">
    <text evidence="1">Belongs to the sigma-70 factor family. ECF subfamily.</text>
</comment>
<evidence type="ECO:0000256" key="2">
    <source>
        <dbReference type="ARBA" id="ARBA00023015"/>
    </source>
</evidence>
<protein>
    <submittedName>
        <fullName evidence="8">RNA polymerase sigma-70 factor, ECF subfamily</fullName>
    </submittedName>
    <submittedName>
        <fullName evidence="7">Sigma-70 family RNA polymerase sigma factor</fullName>
    </submittedName>
</protein>
<dbReference type="Gene3D" id="1.10.10.10">
    <property type="entry name" value="Winged helix-like DNA-binding domain superfamily/Winged helix DNA-binding domain"/>
    <property type="match status" value="1"/>
</dbReference>
<dbReference type="InterPro" id="IPR039425">
    <property type="entry name" value="RNA_pol_sigma-70-like"/>
</dbReference>
<dbReference type="InterPro" id="IPR013325">
    <property type="entry name" value="RNA_pol_sigma_r2"/>
</dbReference>
<dbReference type="Pfam" id="PF04542">
    <property type="entry name" value="Sigma70_r2"/>
    <property type="match status" value="1"/>
</dbReference>
<dbReference type="InterPro" id="IPR014284">
    <property type="entry name" value="RNA_pol_sigma-70_dom"/>
</dbReference>
<feature type="compositionally biased region" description="Basic residues" evidence="5">
    <location>
        <begin position="182"/>
        <end position="195"/>
    </location>
</feature>
<reference evidence="8 9" key="1">
    <citation type="submission" date="2016-10" db="EMBL/GenBank/DDBJ databases">
        <authorList>
            <person name="Varghese N."/>
            <person name="Submissions S."/>
        </authorList>
    </citation>
    <scope>NUCLEOTIDE SEQUENCE [LARGE SCALE GENOMIC DNA]</scope>
    <source>
        <strain evidence="8 9">S7-754</strain>
    </source>
</reference>
<keyword evidence="3" id="KW-0731">Sigma factor</keyword>
<evidence type="ECO:0000313" key="8">
    <source>
        <dbReference type="EMBL" id="SDF44397.1"/>
    </source>
</evidence>